<dbReference type="AlphaFoldDB" id="A0A0G4HQG7"/>
<accession>A0A0G4HQG7</accession>
<organism evidence="2">
    <name type="scientific">Chromera velia CCMP2878</name>
    <dbReference type="NCBI Taxonomy" id="1169474"/>
    <lineage>
        <taxon>Eukaryota</taxon>
        <taxon>Sar</taxon>
        <taxon>Alveolata</taxon>
        <taxon>Colpodellida</taxon>
        <taxon>Chromeraceae</taxon>
        <taxon>Chromera</taxon>
    </lineage>
</organism>
<evidence type="ECO:0008006" key="3">
    <source>
        <dbReference type="Google" id="ProtNLM"/>
    </source>
</evidence>
<proteinExistence type="predicted"/>
<protein>
    <recommendedName>
        <fullName evidence="3">Protein kinase domain-containing protein</fullName>
    </recommendedName>
</protein>
<dbReference type="Gene3D" id="1.10.510.10">
    <property type="entry name" value="Transferase(Phosphotransferase) domain 1"/>
    <property type="match status" value="1"/>
</dbReference>
<name>A0A0G4HQG7_9ALVE</name>
<dbReference type="EMBL" id="CDMZ01003477">
    <property type="protein sequence ID" value="CEM46517.1"/>
    <property type="molecule type" value="Genomic_DNA"/>
</dbReference>
<feature type="region of interest" description="Disordered" evidence="1">
    <location>
        <begin position="194"/>
        <end position="224"/>
    </location>
</feature>
<gene>
    <name evidence="2" type="ORF">Cvel_7935</name>
</gene>
<evidence type="ECO:0000313" key="2">
    <source>
        <dbReference type="EMBL" id="CEM46517.1"/>
    </source>
</evidence>
<sequence>MVLGLFIEFLEGRTMEALLDEAESLKTHICPRASVRVLRNLFLALSDTHKNGVVHWSRFLTRRPLWKDAIALTSWGGENNAGVNVASMRKQQIAEGNLLPPLTVWPFDSPSLTADAEEGLVRLFKDCWSVVPEQRPTVTEAAARLDALLSYMNADTCTSFSSASASASSSSSFSASLLIMSHFLSMCRSLPPPEEDFTGSIEGQSPLSEYSGPVLDSGEGCYQQ</sequence>
<evidence type="ECO:0000256" key="1">
    <source>
        <dbReference type="SAM" id="MobiDB-lite"/>
    </source>
</evidence>
<dbReference type="VEuPathDB" id="CryptoDB:Cvel_7935"/>
<reference evidence="2" key="1">
    <citation type="submission" date="2014-11" db="EMBL/GenBank/DDBJ databases">
        <authorList>
            <person name="Otto D Thomas"/>
            <person name="Naeem Raeece"/>
        </authorList>
    </citation>
    <scope>NUCLEOTIDE SEQUENCE</scope>
</reference>